<protein>
    <submittedName>
        <fullName evidence="1">Uncharacterized protein</fullName>
    </submittedName>
</protein>
<name>A0ABU0DQJ0_9BACI</name>
<keyword evidence="2" id="KW-1185">Reference proteome</keyword>
<dbReference type="EMBL" id="JAUSUP010000001">
    <property type="protein sequence ID" value="MDQ0350707.1"/>
    <property type="molecule type" value="Genomic_DNA"/>
</dbReference>
<reference evidence="1 2" key="1">
    <citation type="submission" date="2023-07" db="EMBL/GenBank/DDBJ databases">
        <title>Genomic Encyclopedia of Type Strains, Phase IV (KMG-IV): sequencing the most valuable type-strain genomes for metagenomic binning, comparative biology and taxonomic classification.</title>
        <authorList>
            <person name="Goeker M."/>
        </authorList>
    </citation>
    <scope>NUCLEOTIDE SEQUENCE [LARGE SCALE GENOMIC DNA]</scope>
    <source>
        <strain evidence="1 2">DSM 15448</strain>
    </source>
</reference>
<accession>A0ABU0DQJ0</accession>
<evidence type="ECO:0000313" key="2">
    <source>
        <dbReference type="Proteomes" id="UP001236723"/>
    </source>
</evidence>
<proteinExistence type="predicted"/>
<dbReference type="Proteomes" id="UP001236723">
    <property type="component" value="Unassembled WGS sequence"/>
</dbReference>
<gene>
    <name evidence="1" type="ORF">J2R98_000510</name>
</gene>
<sequence length="302" mass="35085">MPTKRITCNFFYLNEPVDNKGQLEYLLVDQKELINEDKVFNVEVSGVILRFTNLEKKTVNQNDYWIGIIERLDTTEQGEISNLEGEKQIFATEEDEGPIVNTGFIYYPLTNTIGLHKKIGGVNDKMLGVFIRRVLKQTNIVTKHNTKYQLDLIPDLDKITRLKKADSVKTLEYSYKIPEDISSVASEERPMFGDLLLAKYLEGDRIKVKLDAKEMDPRVIYKKVKDILTYEKDNIGSLRAVSEHNHIEEPLDLLSDRLTDYYDVDLPKGVKENEILIMETIDEIFLNQRKLLQKMYLKSEEL</sequence>
<organism evidence="1 2">
    <name type="scientific">Alkalibacillus filiformis</name>
    <dbReference type="NCBI Taxonomy" id="200990"/>
    <lineage>
        <taxon>Bacteria</taxon>
        <taxon>Bacillati</taxon>
        <taxon>Bacillota</taxon>
        <taxon>Bacilli</taxon>
        <taxon>Bacillales</taxon>
        <taxon>Bacillaceae</taxon>
        <taxon>Alkalibacillus</taxon>
    </lineage>
</organism>
<dbReference type="RefSeq" id="WP_307065798.1">
    <property type="nucleotide sequence ID" value="NZ_JAUSUP010000001.1"/>
</dbReference>
<comment type="caution">
    <text evidence="1">The sequence shown here is derived from an EMBL/GenBank/DDBJ whole genome shotgun (WGS) entry which is preliminary data.</text>
</comment>
<evidence type="ECO:0000313" key="1">
    <source>
        <dbReference type="EMBL" id="MDQ0350707.1"/>
    </source>
</evidence>